<reference evidence="2" key="1">
    <citation type="journal article" date="2015" name="Nat. Plants">
        <title>Genome expansion of Arabis alpina linked with retrotransposition and reduced symmetric DNA methylation.</title>
        <authorList>
            <person name="Willing E.M."/>
            <person name="Rawat V."/>
            <person name="Mandakova T."/>
            <person name="Maumus F."/>
            <person name="James G.V."/>
            <person name="Nordstroem K.J."/>
            <person name="Becker C."/>
            <person name="Warthmann N."/>
            <person name="Chica C."/>
            <person name="Szarzynska B."/>
            <person name="Zytnicki M."/>
            <person name="Albani M.C."/>
            <person name="Kiefer C."/>
            <person name="Bergonzi S."/>
            <person name="Castaings L."/>
            <person name="Mateos J.L."/>
            <person name="Berns M.C."/>
            <person name="Bujdoso N."/>
            <person name="Piofczyk T."/>
            <person name="de Lorenzo L."/>
            <person name="Barrero-Sicilia C."/>
            <person name="Mateos I."/>
            <person name="Piednoel M."/>
            <person name="Hagmann J."/>
            <person name="Chen-Min-Tao R."/>
            <person name="Iglesias-Fernandez R."/>
            <person name="Schuster S.C."/>
            <person name="Alonso-Blanco C."/>
            <person name="Roudier F."/>
            <person name="Carbonero P."/>
            <person name="Paz-Ares J."/>
            <person name="Davis S.J."/>
            <person name="Pecinka A."/>
            <person name="Quesneville H."/>
            <person name="Colot V."/>
            <person name="Lysak M.A."/>
            <person name="Weigel D."/>
            <person name="Coupland G."/>
            <person name="Schneeberger K."/>
        </authorList>
    </citation>
    <scope>NUCLEOTIDE SEQUENCE [LARGE SCALE GENOMIC DNA]</scope>
    <source>
        <strain evidence="2">cv. Pajares</strain>
    </source>
</reference>
<dbReference type="Proteomes" id="UP000029120">
    <property type="component" value="Unassembled WGS sequence"/>
</dbReference>
<accession>A0A087G2A6</accession>
<dbReference type="Gramene" id="KFK24008">
    <property type="protein sequence ID" value="KFK24008"/>
    <property type="gene ID" value="AALP_AAs56075U000100"/>
</dbReference>
<feature type="non-terminal residue" evidence="1">
    <location>
        <position position="1"/>
    </location>
</feature>
<evidence type="ECO:0000313" key="1">
    <source>
        <dbReference type="EMBL" id="KFK24008.1"/>
    </source>
</evidence>
<organism evidence="1 2">
    <name type="scientific">Arabis alpina</name>
    <name type="common">Alpine rock-cress</name>
    <dbReference type="NCBI Taxonomy" id="50452"/>
    <lineage>
        <taxon>Eukaryota</taxon>
        <taxon>Viridiplantae</taxon>
        <taxon>Streptophyta</taxon>
        <taxon>Embryophyta</taxon>
        <taxon>Tracheophyta</taxon>
        <taxon>Spermatophyta</taxon>
        <taxon>Magnoliopsida</taxon>
        <taxon>eudicotyledons</taxon>
        <taxon>Gunneridae</taxon>
        <taxon>Pentapetalae</taxon>
        <taxon>rosids</taxon>
        <taxon>malvids</taxon>
        <taxon>Brassicales</taxon>
        <taxon>Brassicaceae</taxon>
        <taxon>Arabideae</taxon>
        <taxon>Arabis</taxon>
    </lineage>
</organism>
<protein>
    <submittedName>
        <fullName evidence="1">Uncharacterized protein</fullName>
    </submittedName>
</protein>
<keyword evidence="2" id="KW-1185">Reference proteome</keyword>
<evidence type="ECO:0000313" key="2">
    <source>
        <dbReference type="Proteomes" id="UP000029120"/>
    </source>
</evidence>
<dbReference type="AlphaFoldDB" id="A0A087G2A6"/>
<sequence>DRLYELVKKLNKVERPYELSMFYDCQV</sequence>
<name>A0A087G2A6_ARAAL</name>
<dbReference type="EMBL" id="KL973135">
    <property type="protein sequence ID" value="KFK24008.1"/>
    <property type="molecule type" value="Genomic_DNA"/>
</dbReference>
<proteinExistence type="predicted"/>
<gene>
    <name evidence="1" type="ORF">AALP_AAs56075U000100</name>
</gene>